<evidence type="ECO:0000256" key="2">
    <source>
        <dbReference type="SAM" id="SignalP"/>
    </source>
</evidence>
<protein>
    <submittedName>
        <fullName evidence="3">Uncharacterized protein</fullName>
    </submittedName>
</protein>
<dbReference type="AlphaFoldDB" id="A0A9W5TEE8"/>
<feature type="chain" id="PRO_5040773403" evidence="2">
    <location>
        <begin position="24"/>
        <end position="410"/>
    </location>
</feature>
<evidence type="ECO:0000313" key="3">
    <source>
        <dbReference type="EMBL" id="GFE55638.1"/>
    </source>
</evidence>
<keyword evidence="4" id="KW-1185">Reference proteome</keyword>
<evidence type="ECO:0000256" key="1">
    <source>
        <dbReference type="SAM" id="Coils"/>
    </source>
</evidence>
<accession>A0A9W5TEE8</accession>
<feature type="signal peptide" evidence="2">
    <location>
        <begin position="1"/>
        <end position="23"/>
    </location>
</feature>
<name>A0A9W5TEE8_BABOV</name>
<proteinExistence type="predicted"/>
<keyword evidence="1" id="KW-0175">Coiled coil</keyword>
<comment type="caution">
    <text evidence="3">The sequence shown here is derived from an EMBL/GenBank/DDBJ whole genome shotgun (WGS) entry which is preliminary data.</text>
</comment>
<dbReference type="EMBL" id="BLIY01000023">
    <property type="protein sequence ID" value="GFE55638.1"/>
    <property type="molecule type" value="Genomic_DNA"/>
</dbReference>
<dbReference type="Proteomes" id="UP001057455">
    <property type="component" value="Unassembled WGS sequence"/>
</dbReference>
<gene>
    <name evidence="3" type="ORF">BaOVIS_030420</name>
</gene>
<sequence length="410" mass="44682">MVPLFFCAASWLTFFLFTGGVTADMGRRDDTPGVIEEFEAVVSVDDDLAAQQQSDPNAYIRDLRQAIAGKASLDPEKVYTAQAMLPVGEMLVLATASGCSLLSDPVEEPTGRVEPLEFSFSLSDLDECSKVAESIITGLQAEIAAEWGHLGGTAGENEMASSTSLQDIGMRTNNRASERSSADDMTIGVQEMANAFLAANLEIKFIPTTAEGVMVMHFDLTDNTSAKEITEMMSNVDAEKLKSVNDALRAAHDKIVNASPEELQQMEAEIKSFYERHSEQLRQEVEQNRSMLEELSSDSVSEIECSTLDLDNCASVSKCSVVKLNGKETCAISPKTVFLLMETGCGLQSKAGLMSIVRDFVNTGLMTEANHQTLRQSFDLGHICNAIVHTYMSADIAETEHHESKRGFEL</sequence>
<dbReference type="OrthoDB" id="364617at2759"/>
<reference evidence="3" key="1">
    <citation type="submission" date="2019-12" db="EMBL/GenBank/DDBJ databases">
        <title>Genome sequence of Babesia ovis.</title>
        <authorList>
            <person name="Yamagishi J."/>
            <person name="Sevinc F."/>
            <person name="Xuan X."/>
        </authorList>
    </citation>
    <scope>NUCLEOTIDE SEQUENCE</scope>
    <source>
        <strain evidence="3">Selcuk</strain>
    </source>
</reference>
<keyword evidence="2" id="KW-0732">Signal</keyword>
<feature type="coiled-coil region" evidence="1">
    <location>
        <begin position="263"/>
        <end position="298"/>
    </location>
</feature>
<organism evidence="3 4">
    <name type="scientific">Babesia ovis</name>
    <dbReference type="NCBI Taxonomy" id="5869"/>
    <lineage>
        <taxon>Eukaryota</taxon>
        <taxon>Sar</taxon>
        <taxon>Alveolata</taxon>
        <taxon>Apicomplexa</taxon>
        <taxon>Aconoidasida</taxon>
        <taxon>Piroplasmida</taxon>
        <taxon>Babesiidae</taxon>
        <taxon>Babesia</taxon>
    </lineage>
</organism>
<evidence type="ECO:0000313" key="4">
    <source>
        <dbReference type="Proteomes" id="UP001057455"/>
    </source>
</evidence>